<dbReference type="EMBL" id="BSXU01003084">
    <property type="protein sequence ID" value="GMG39667.1"/>
    <property type="molecule type" value="Genomic_DNA"/>
</dbReference>
<evidence type="ECO:0000256" key="2">
    <source>
        <dbReference type="SAM" id="MobiDB-lite"/>
    </source>
</evidence>
<dbReference type="Pfam" id="PF04180">
    <property type="entry name" value="LTV"/>
    <property type="match status" value="1"/>
</dbReference>
<evidence type="ECO:0000313" key="4">
    <source>
        <dbReference type="Proteomes" id="UP001165063"/>
    </source>
</evidence>
<evidence type="ECO:0000256" key="1">
    <source>
        <dbReference type="ARBA" id="ARBA00009078"/>
    </source>
</evidence>
<comment type="similarity">
    <text evidence="1">Belongs to the LTV1 family.</text>
</comment>
<dbReference type="GO" id="GO:0042274">
    <property type="term" value="P:ribosomal small subunit biogenesis"/>
    <property type="evidence" value="ECO:0007669"/>
    <property type="project" value="InterPro"/>
</dbReference>
<reference evidence="3" key="1">
    <citation type="submission" date="2023-04" db="EMBL/GenBank/DDBJ databases">
        <title>Ambrosiozyma monospora NBRC 1965.</title>
        <authorList>
            <person name="Ichikawa N."/>
            <person name="Sato H."/>
            <person name="Tonouchi N."/>
        </authorList>
    </citation>
    <scope>NUCLEOTIDE SEQUENCE</scope>
    <source>
        <strain evidence="3">NBRC 1965</strain>
    </source>
</reference>
<dbReference type="OrthoDB" id="5852896at2759"/>
<comment type="caution">
    <text evidence="3">The sequence shown here is derived from an EMBL/GenBank/DDBJ whole genome shotgun (WGS) entry which is preliminary data.</text>
</comment>
<dbReference type="PANTHER" id="PTHR21531">
    <property type="entry name" value="LOW-TEMPERATURE VIABILITY PROTEIN LTV1-RELATED"/>
    <property type="match status" value="1"/>
</dbReference>
<keyword evidence="4" id="KW-1185">Reference proteome</keyword>
<dbReference type="GO" id="GO:0005634">
    <property type="term" value="C:nucleus"/>
    <property type="evidence" value="ECO:0007669"/>
    <property type="project" value="TreeGrafter"/>
</dbReference>
<dbReference type="GO" id="GO:0005829">
    <property type="term" value="C:cytosol"/>
    <property type="evidence" value="ECO:0007669"/>
    <property type="project" value="TreeGrafter"/>
</dbReference>
<feature type="compositionally biased region" description="Acidic residues" evidence="2">
    <location>
        <begin position="43"/>
        <end position="65"/>
    </location>
</feature>
<evidence type="ECO:0000313" key="3">
    <source>
        <dbReference type="EMBL" id="GMG39667.1"/>
    </source>
</evidence>
<accession>A0A9W6YWB6</accession>
<proteinExistence type="inferred from homology"/>
<dbReference type="PANTHER" id="PTHR21531:SF0">
    <property type="entry name" value="PROTEIN LTV1 HOMOLOG"/>
    <property type="match status" value="1"/>
</dbReference>
<feature type="compositionally biased region" description="Basic residues" evidence="2">
    <location>
        <begin position="78"/>
        <end position="91"/>
    </location>
</feature>
<dbReference type="GO" id="GO:0000056">
    <property type="term" value="P:ribosomal small subunit export from nucleus"/>
    <property type="evidence" value="ECO:0007669"/>
    <property type="project" value="TreeGrafter"/>
</dbReference>
<protein>
    <submittedName>
        <fullName evidence="3">Unnamed protein product</fullName>
    </submittedName>
</protein>
<feature type="region of interest" description="Disordered" evidence="2">
    <location>
        <begin position="1"/>
        <end position="102"/>
    </location>
</feature>
<dbReference type="InterPro" id="IPR007307">
    <property type="entry name" value="Ltv1"/>
</dbReference>
<organism evidence="3 4">
    <name type="scientific">Ambrosiozyma monospora</name>
    <name type="common">Yeast</name>
    <name type="synonym">Endomycopsis monosporus</name>
    <dbReference type="NCBI Taxonomy" id="43982"/>
    <lineage>
        <taxon>Eukaryota</taxon>
        <taxon>Fungi</taxon>
        <taxon>Dikarya</taxon>
        <taxon>Ascomycota</taxon>
        <taxon>Saccharomycotina</taxon>
        <taxon>Pichiomycetes</taxon>
        <taxon>Pichiales</taxon>
        <taxon>Pichiaceae</taxon>
        <taxon>Ambrosiozyma</taxon>
    </lineage>
</organism>
<sequence length="212" mass="24194">MDNYEDEYAQYDSGNEGCENPEWENDFNKFKKAQSRGKISNDWDTDDEFDSEAELDEDENDDFGELPDINNANLKSSNNKKAKKKARRKKGAMTDTSSYSMSSSALCRTEQMTIIDDKFDVMKEKYEEEQDDDYEPFDISKERSDFGGMIDDFLDNYQLEKGGRRIVKKNTEAQKIMKAADSASKSKLAAKRKKGGAPALKGVIREVSKMTI</sequence>
<name>A0A9W6YWB6_AMBMO</name>
<dbReference type="GO" id="GO:0030688">
    <property type="term" value="C:preribosome, small subunit precursor"/>
    <property type="evidence" value="ECO:0007669"/>
    <property type="project" value="TreeGrafter"/>
</dbReference>
<gene>
    <name evidence="3" type="ORF">Amon01_000552500</name>
</gene>
<dbReference type="Proteomes" id="UP001165063">
    <property type="component" value="Unassembled WGS sequence"/>
</dbReference>
<dbReference type="AlphaFoldDB" id="A0A9W6YWB6"/>